<sequence length="151" mass="16265">MGYWNTRYATGGNRLRLGIQLVDPDVIIQGIGLLEVVGITHDDLAGGLVQNPAGCHKVASIIIHRGKLSAVFHGIKPTAGRGEIEQLAESDSISFSVIPYLNERADGNSLPGVFYCQKVDVGLLHREARQGLLPRSCKHFNAEAVPFHGGL</sequence>
<gene>
    <name evidence="1" type="ORF">SDC9_120613</name>
</gene>
<accession>A0A645C8D8</accession>
<dbReference type="AlphaFoldDB" id="A0A645C8D8"/>
<dbReference type="EMBL" id="VSSQ01025484">
    <property type="protein sequence ID" value="MPM73631.1"/>
    <property type="molecule type" value="Genomic_DNA"/>
</dbReference>
<reference evidence="1" key="1">
    <citation type="submission" date="2019-08" db="EMBL/GenBank/DDBJ databases">
        <authorList>
            <person name="Kucharzyk K."/>
            <person name="Murdoch R.W."/>
            <person name="Higgins S."/>
            <person name="Loffler F."/>
        </authorList>
    </citation>
    <scope>NUCLEOTIDE SEQUENCE</scope>
</reference>
<evidence type="ECO:0000313" key="1">
    <source>
        <dbReference type="EMBL" id="MPM73631.1"/>
    </source>
</evidence>
<name>A0A645C8D8_9ZZZZ</name>
<comment type="caution">
    <text evidence="1">The sequence shown here is derived from an EMBL/GenBank/DDBJ whole genome shotgun (WGS) entry which is preliminary data.</text>
</comment>
<proteinExistence type="predicted"/>
<organism evidence="1">
    <name type="scientific">bioreactor metagenome</name>
    <dbReference type="NCBI Taxonomy" id="1076179"/>
    <lineage>
        <taxon>unclassified sequences</taxon>
        <taxon>metagenomes</taxon>
        <taxon>ecological metagenomes</taxon>
    </lineage>
</organism>
<protein>
    <submittedName>
        <fullName evidence="1">Uncharacterized protein</fullName>
    </submittedName>
</protein>